<evidence type="ECO:0000259" key="8">
    <source>
        <dbReference type="Pfam" id="PF00171"/>
    </source>
</evidence>
<dbReference type="Proteomes" id="UP000308114">
    <property type="component" value="Unassembled WGS sequence"/>
</dbReference>
<comment type="catalytic activity">
    <reaction evidence="6 7">
        <text>L-glutamate 5-semialdehyde + phosphate + NADP(+) = L-glutamyl 5-phosphate + NADPH + H(+)</text>
        <dbReference type="Rhea" id="RHEA:19541"/>
        <dbReference type="ChEBI" id="CHEBI:15378"/>
        <dbReference type="ChEBI" id="CHEBI:43474"/>
        <dbReference type="ChEBI" id="CHEBI:57783"/>
        <dbReference type="ChEBI" id="CHEBI:58066"/>
        <dbReference type="ChEBI" id="CHEBI:58274"/>
        <dbReference type="ChEBI" id="CHEBI:58349"/>
        <dbReference type="EC" id="1.2.1.41"/>
    </reaction>
</comment>
<dbReference type="Gene3D" id="3.40.309.10">
    <property type="entry name" value="Aldehyde Dehydrogenase, Chain A, domain 2"/>
    <property type="match status" value="1"/>
</dbReference>
<organism evidence="9 10">
    <name type="scientific">Paenibacillus terrae</name>
    <dbReference type="NCBI Taxonomy" id="159743"/>
    <lineage>
        <taxon>Bacteria</taxon>
        <taxon>Bacillati</taxon>
        <taxon>Bacillota</taxon>
        <taxon>Bacilli</taxon>
        <taxon>Bacillales</taxon>
        <taxon>Paenibacillaceae</taxon>
        <taxon>Paenibacillus</taxon>
    </lineage>
</organism>
<reference evidence="9 10" key="1">
    <citation type="submission" date="2018-01" db="EMBL/GenBank/DDBJ databases">
        <title>Bacillales members from the olive rhizosphere are effective biological control agents against Verticillium dahliae.</title>
        <authorList>
            <person name="Gomez-Lama C."/>
            <person name="Legarda G."/>
            <person name="Ruano-Rosa D."/>
            <person name="Pizarro-Tobias P."/>
            <person name="Valverde-Corredor A."/>
            <person name="Niqui J.L."/>
            <person name="Trivino J.C."/>
            <person name="Roca A."/>
            <person name="Mercado-Blanco J."/>
        </authorList>
    </citation>
    <scope>NUCLEOTIDE SEQUENCE [LARGE SCALE GENOMIC DNA]</scope>
    <source>
        <strain evidence="9 10">PIC167</strain>
    </source>
</reference>
<evidence type="ECO:0000256" key="4">
    <source>
        <dbReference type="ARBA" id="ARBA00022857"/>
    </source>
</evidence>
<dbReference type="EC" id="1.2.1.41" evidence="7"/>
<evidence type="ECO:0000256" key="6">
    <source>
        <dbReference type="ARBA" id="ARBA00049024"/>
    </source>
</evidence>
<comment type="similarity">
    <text evidence="7">Belongs to the gamma-glutamyl phosphate reductase family.</text>
</comment>
<sequence length="430" mass="46760">MSELTTNTATTDESQFSEVRTKATLAKKSAGAMNRLTTAQKNEALLAMAEALVSHTGELIAANKNDLERGRELGTSESLLDRLKLTEERIGAIAEGLRQIVELPDPVGDTLEHIERPNGLRIEKIRVPLGVIGIIYEARPNVTVDAAGLCLKTGNPVVLRGGSAALFSNRKIIEVLQQALDTTAVPRDALQLIEDSDRASVNEMLTLNGLLDVIIPRGGRSLIQNVVQNSTVPVIETGAGVCHTYLDATADTQMAEAITLNAKVQRPSVCNSMETLLVHSEYAQAHLTSLAERFREAGVELRGCARTQALVPWAVPATEEDYGTEYNDYIMNVKVVDHLDEVLEHIARYGTMHSECIVTADEAHAERFLQEVDAAAVYHNASTRFTDGFEFGFGAEIGISTQKLHARGPMGLPALTSTKYRVYGTGQIRE</sequence>
<dbReference type="AlphaFoldDB" id="A0A4U2PQW0"/>
<dbReference type="InterPro" id="IPR016161">
    <property type="entry name" value="Ald_DH/histidinol_DH"/>
</dbReference>
<evidence type="ECO:0000256" key="1">
    <source>
        <dbReference type="ARBA" id="ARBA00004985"/>
    </source>
</evidence>
<dbReference type="NCBIfam" id="NF001221">
    <property type="entry name" value="PRK00197.1"/>
    <property type="match status" value="1"/>
</dbReference>
<dbReference type="PANTHER" id="PTHR11063">
    <property type="entry name" value="GLUTAMATE SEMIALDEHYDE DEHYDROGENASE"/>
    <property type="match status" value="1"/>
</dbReference>
<comment type="pathway">
    <text evidence="1 7">Amino-acid biosynthesis; L-proline biosynthesis; L-glutamate 5-semialdehyde from L-glutamate: step 2/2.</text>
</comment>
<evidence type="ECO:0000313" key="9">
    <source>
        <dbReference type="EMBL" id="TKH41753.1"/>
    </source>
</evidence>
<dbReference type="GO" id="GO:0005737">
    <property type="term" value="C:cytoplasm"/>
    <property type="evidence" value="ECO:0007669"/>
    <property type="project" value="UniProtKB-SubCell"/>
</dbReference>
<dbReference type="GO" id="GO:0055129">
    <property type="term" value="P:L-proline biosynthetic process"/>
    <property type="evidence" value="ECO:0007669"/>
    <property type="project" value="UniProtKB-UniRule"/>
</dbReference>
<dbReference type="NCBIfam" id="TIGR00407">
    <property type="entry name" value="proA"/>
    <property type="match status" value="1"/>
</dbReference>
<keyword evidence="5 7" id="KW-0560">Oxidoreductase</keyword>
<keyword evidence="7" id="KW-0963">Cytoplasm</keyword>
<name>A0A4U2PQW0_9BACL</name>
<dbReference type="PIRSF" id="PIRSF000151">
    <property type="entry name" value="GPR"/>
    <property type="match status" value="1"/>
</dbReference>
<dbReference type="UniPathway" id="UPA00098">
    <property type="reaction ID" value="UER00360"/>
</dbReference>
<evidence type="ECO:0000256" key="7">
    <source>
        <dbReference type="HAMAP-Rule" id="MF_00412"/>
    </source>
</evidence>
<accession>A0A4U2PQW0</accession>
<gene>
    <name evidence="7" type="primary">proA</name>
    <name evidence="9" type="ORF">C1I60_20795</name>
</gene>
<dbReference type="GO" id="GO:0050661">
    <property type="term" value="F:NADP binding"/>
    <property type="evidence" value="ECO:0007669"/>
    <property type="project" value="InterPro"/>
</dbReference>
<dbReference type="HAMAP" id="MF_00412">
    <property type="entry name" value="ProA"/>
    <property type="match status" value="1"/>
</dbReference>
<protein>
    <recommendedName>
        <fullName evidence="7">Gamma-glutamyl phosphate reductase</fullName>
        <shortName evidence="7">GPR</shortName>
        <ecNumber evidence="7">1.2.1.41</ecNumber>
    </recommendedName>
    <alternativeName>
        <fullName evidence="7">Glutamate-5-semialdehyde dehydrogenase</fullName>
    </alternativeName>
    <alternativeName>
        <fullName evidence="7">Glutamyl-gamma-semialdehyde dehydrogenase</fullName>
        <shortName evidence="7">GSA dehydrogenase</shortName>
    </alternativeName>
</protein>
<feature type="domain" description="Aldehyde dehydrogenase" evidence="8">
    <location>
        <begin position="8"/>
        <end position="297"/>
    </location>
</feature>
<proteinExistence type="inferred from homology"/>
<evidence type="ECO:0000256" key="3">
    <source>
        <dbReference type="ARBA" id="ARBA00022650"/>
    </source>
</evidence>
<dbReference type="FunFam" id="3.40.309.10:FF:000006">
    <property type="entry name" value="Gamma-glutamyl phosphate reductase"/>
    <property type="match status" value="1"/>
</dbReference>
<evidence type="ECO:0000256" key="5">
    <source>
        <dbReference type="ARBA" id="ARBA00023002"/>
    </source>
</evidence>
<dbReference type="InterPro" id="IPR015590">
    <property type="entry name" value="Aldehyde_DH_dom"/>
</dbReference>
<keyword evidence="3 7" id="KW-0641">Proline biosynthesis</keyword>
<dbReference type="GO" id="GO:0004350">
    <property type="term" value="F:glutamate-5-semialdehyde dehydrogenase activity"/>
    <property type="evidence" value="ECO:0007669"/>
    <property type="project" value="UniProtKB-UniRule"/>
</dbReference>
<dbReference type="InterPro" id="IPR016162">
    <property type="entry name" value="Ald_DH_N"/>
</dbReference>
<dbReference type="Pfam" id="PF00171">
    <property type="entry name" value="Aldedh"/>
    <property type="match status" value="1"/>
</dbReference>
<comment type="caution">
    <text evidence="9">The sequence shown here is derived from an EMBL/GenBank/DDBJ whole genome shotgun (WGS) entry which is preliminary data.</text>
</comment>
<keyword evidence="4 7" id="KW-0521">NADP</keyword>
<comment type="subcellular location">
    <subcellularLocation>
        <location evidence="7">Cytoplasm</location>
    </subcellularLocation>
</comment>
<evidence type="ECO:0000256" key="2">
    <source>
        <dbReference type="ARBA" id="ARBA00022605"/>
    </source>
</evidence>
<dbReference type="SUPFAM" id="SSF53720">
    <property type="entry name" value="ALDH-like"/>
    <property type="match status" value="1"/>
</dbReference>
<evidence type="ECO:0000313" key="10">
    <source>
        <dbReference type="Proteomes" id="UP000308114"/>
    </source>
</evidence>
<dbReference type="CDD" id="cd07079">
    <property type="entry name" value="ALDH_F18-19_ProA-GPR"/>
    <property type="match status" value="1"/>
</dbReference>
<dbReference type="Gene3D" id="3.40.605.10">
    <property type="entry name" value="Aldehyde Dehydrogenase, Chain A, domain 1"/>
    <property type="match status" value="1"/>
</dbReference>
<dbReference type="InterPro" id="IPR000965">
    <property type="entry name" value="GPR_dom"/>
</dbReference>
<dbReference type="InterPro" id="IPR012134">
    <property type="entry name" value="Glu-5-SA_DH"/>
</dbReference>
<dbReference type="InterPro" id="IPR016163">
    <property type="entry name" value="Ald_DH_C"/>
</dbReference>
<keyword evidence="2 7" id="KW-0028">Amino-acid biosynthesis</keyword>
<dbReference type="EMBL" id="PNXQ01000016">
    <property type="protein sequence ID" value="TKH41753.1"/>
    <property type="molecule type" value="Genomic_DNA"/>
</dbReference>
<dbReference type="PANTHER" id="PTHR11063:SF8">
    <property type="entry name" value="DELTA-1-PYRROLINE-5-CARBOXYLATE SYNTHASE"/>
    <property type="match status" value="1"/>
</dbReference>
<comment type="function">
    <text evidence="7">Catalyzes the NADPH-dependent reduction of L-glutamate 5-phosphate into L-glutamate 5-semialdehyde and phosphate. The product spontaneously undergoes cyclization to form 1-pyrroline-5-carboxylate.</text>
</comment>
<dbReference type="RefSeq" id="WP_137063412.1">
    <property type="nucleotide sequence ID" value="NZ_PNXQ01000016.1"/>
</dbReference>